<dbReference type="Proteomes" id="UP000824540">
    <property type="component" value="Unassembled WGS sequence"/>
</dbReference>
<feature type="region of interest" description="Disordered" evidence="7">
    <location>
        <begin position="257"/>
        <end position="312"/>
    </location>
</feature>
<evidence type="ECO:0000256" key="7">
    <source>
        <dbReference type="SAM" id="MobiDB-lite"/>
    </source>
</evidence>
<keyword evidence="4" id="KW-0238">DNA-binding</keyword>
<evidence type="ECO:0000256" key="3">
    <source>
        <dbReference type="ARBA" id="ARBA00023015"/>
    </source>
</evidence>
<evidence type="ECO:0000313" key="9">
    <source>
        <dbReference type="EMBL" id="KAG9346197.1"/>
    </source>
</evidence>
<dbReference type="InterPro" id="IPR004979">
    <property type="entry name" value="TF_AP2"/>
</dbReference>
<dbReference type="EMBL" id="JAFBMS010000016">
    <property type="protein sequence ID" value="KAG9346197.1"/>
    <property type="molecule type" value="Genomic_DNA"/>
</dbReference>
<keyword evidence="3" id="KW-0805">Transcription regulation</keyword>
<dbReference type="AlphaFoldDB" id="A0A8T2PBX2"/>
<evidence type="ECO:0000256" key="6">
    <source>
        <dbReference type="ARBA" id="ARBA00023242"/>
    </source>
</evidence>
<evidence type="ECO:0000259" key="8">
    <source>
        <dbReference type="Pfam" id="PF03299"/>
    </source>
</evidence>
<dbReference type="GO" id="GO:0000977">
    <property type="term" value="F:RNA polymerase II transcription regulatory region sequence-specific DNA binding"/>
    <property type="evidence" value="ECO:0007669"/>
    <property type="project" value="TreeGrafter"/>
</dbReference>
<organism evidence="9 10">
    <name type="scientific">Albula glossodonta</name>
    <name type="common">roundjaw bonefish</name>
    <dbReference type="NCBI Taxonomy" id="121402"/>
    <lineage>
        <taxon>Eukaryota</taxon>
        <taxon>Metazoa</taxon>
        <taxon>Chordata</taxon>
        <taxon>Craniata</taxon>
        <taxon>Vertebrata</taxon>
        <taxon>Euteleostomi</taxon>
        <taxon>Actinopterygii</taxon>
        <taxon>Neopterygii</taxon>
        <taxon>Teleostei</taxon>
        <taxon>Albuliformes</taxon>
        <taxon>Albulidae</taxon>
        <taxon>Albula</taxon>
    </lineage>
</organism>
<evidence type="ECO:0000256" key="1">
    <source>
        <dbReference type="ARBA" id="ARBA00004123"/>
    </source>
</evidence>
<dbReference type="GO" id="GO:0042127">
    <property type="term" value="P:regulation of cell population proliferation"/>
    <property type="evidence" value="ECO:0007669"/>
    <property type="project" value="TreeGrafter"/>
</dbReference>
<protein>
    <recommendedName>
        <fullName evidence="8">Transcription factor AP-2 C-terminal domain-containing protein</fullName>
    </recommendedName>
</protein>
<keyword evidence="10" id="KW-1185">Reference proteome</keyword>
<accession>A0A8T2PBX2</accession>
<dbReference type="InterPro" id="IPR013854">
    <property type="entry name" value="TF_AP2_C"/>
</dbReference>
<gene>
    <name evidence="9" type="ORF">JZ751_008020</name>
</gene>
<sequence length="355" mass="38440">MEPNTCVGSERPGEQTAKAQHTQGAGLALEQALEQMVGGAGQKVHGVDKGDRPNGTPHEGGPSQGLGEGTPAEGSLPMIPFAEVVSLLDPNMKSTKARKYQIHYEEVKRRLDPPEKMSLRSLAAYTRVSRGPASKRTLLESLQSFGLAPSANTAVSSSFSKLTEGDTAALCRDMRDFASQYMNYDTMVKTLLPETNQVQHWSKIIETRNHLEEMRKCFHDPANSRTFDNVTHGFGTAVLDVAFDMIEKVIDKQIRVLSGNPEPEESQQEKRVRKRKARTKPDGEADGKAKPRAPKTPRVKGENKTKASKKQLLAAQEAAAAAAAAVAAAQDTPTDMESSVLTLVSVGYETISSGL</sequence>
<dbReference type="OrthoDB" id="8616028at2759"/>
<proteinExistence type="inferred from homology"/>
<evidence type="ECO:0000256" key="2">
    <source>
        <dbReference type="ARBA" id="ARBA00007770"/>
    </source>
</evidence>
<evidence type="ECO:0000256" key="5">
    <source>
        <dbReference type="ARBA" id="ARBA00023163"/>
    </source>
</evidence>
<feature type="domain" description="Transcription factor AP-2 C-terminal" evidence="8">
    <location>
        <begin position="95"/>
        <end position="218"/>
    </location>
</feature>
<dbReference type="GO" id="GO:0000981">
    <property type="term" value="F:DNA-binding transcription factor activity, RNA polymerase II-specific"/>
    <property type="evidence" value="ECO:0007669"/>
    <property type="project" value="TreeGrafter"/>
</dbReference>
<comment type="subcellular location">
    <subcellularLocation>
        <location evidence="1">Nucleus</location>
    </subcellularLocation>
</comment>
<comment type="similarity">
    <text evidence="2">Belongs to the AP-2 family.</text>
</comment>
<dbReference type="PANTHER" id="PTHR10812:SF17">
    <property type="entry name" value="TRANSCRIPTION FACTOR AP-2, ISOFORM D"/>
    <property type="match status" value="1"/>
</dbReference>
<name>A0A8T2PBX2_9TELE</name>
<dbReference type="GO" id="GO:0005634">
    <property type="term" value="C:nucleus"/>
    <property type="evidence" value="ECO:0007669"/>
    <property type="project" value="UniProtKB-SubCell"/>
</dbReference>
<feature type="compositionally biased region" description="Basic and acidic residues" evidence="7">
    <location>
        <begin position="279"/>
        <end position="289"/>
    </location>
</feature>
<evidence type="ECO:0000313" key="10">
    <source>
        <dbReference type="Proteomes" id="UP000824540"/>
    </source>
</evidence>
<evidence type="ECO:0000256" key="4">
    <source>
        <dbReference type="ARBA" id="ARBA00023125"/>
    </source>
</evidence>
<reference evidence="9" key="1">
    <citation type="thesis" date="2021" institute="BYU ScholarsArchive" country="Provo, UT, USA">
        <title>Applications of and Algorithms for Genome Assembly and Genomic Analyses with an Emphasis on Marine Teleosts.</title>
        <authorList>
            <person name="Pickett B.D."/>
        </authorList>
    </citation>
    <scope>NUCLEOTIDE SEQUENCE</scope>
    <source>
        <strain evidence="9">HI-2016</strain>
    </source>
</reference>
<feature type="region of interest" description="Disordered" evidence="7">
    <location>
        <begin position="1"/>
        <end position="75"/>
    </location>
</feature>
<keyword evidence="6" id="KW-0539">Nucleus</keyword>
<comment type="caution">
    <text evidence="9">The sequence shown here is derived from an EMBL/GenBank/DDBJ whole genome shotgun (WGS) entry which is preliminary data.</text>
</comment>
<dbReference type="Pfam" id="PF03299">
    <property type="entry name" value="TF_AP-2"/>
    <property type="match status" value="1"/>
</dbReference>
<dbReference type="PANTHER" id="PTHR10812">
    <property type="entry name" value="TRANSCRIPTION FACTOR AP-2"/>
    <property type="match status" value="1"/>
</dbReference>
<keyword evidence="5" id="KW-0804">Transcription</keyword>